<evidence type="ECO:0000313" key="9">
    <source>
        <dbReference type="Proteomes" id="UP001497480"/>
    </source>
</evidence>
<dbReference type="GO" id="GO:0000155">
    <property type="term" value="F:phosphorelay sensor kinase activity"/>
    <property type="evidence" value="ECO:0007669"/>
    <property type="project" value="InterPro"/>
</dbReference>
<dbReference type="PANTHER" id="PTHR43719">
    <property type="entry name" value="TWO-COMPONENT HISTIDINE KINASE"/>
    <property type="match status" value="1"/>
</dbReference>
<keyword evidence="3 4" id="KW-0597">Phosphoprotein</keyword>
<dbReference type="PROSITE" id="PS50110">
    <property type="entry name" value="RESPONSE_REGULATORY"/>
    <property type="match status" value="1"/>
</dbReference>
<dbReference type="InterPro" id="IPR011006">
    <property type="entry name" value="CheY-like_superfamily"/>
</dbReference>
<dbReference type="Gene3D" id="3.30.565.10">
    <property type="entry name" value="Histidine kinase-like ATPase, C-terminal domain"/>
    <property type="match status" value="1"/>
</dbReference>
<gene>
    <name evidence="8" type="ORF">LLUT_LOCUS17548</name>
</gene>
<reference evidence="8 9" key="1">
    <citation type="submission" date="2024-03" db="EMBL/GenBank/DDBJ databases">
        <authorList>
            <person name="Martinez-Hernandez J."/>
        </authorList>
    </citation>
    <scope>NUCLEOTIDE SEQUENCE [LARGE SCALE GENOMIC DNA]</scope>
</reference>
<dbReference type="PANTHER" id="PTHR43719:SF75">
    <property type="entry name" value="HISTIDINE KINASE CKI1"/>
    <property type="match status" value="1"/>
</dbReference>
<evidence type="ECO:0000259" key="7">
    <source>
        <dbReference type="PROSITE" id="PS50110"/>
    </source>
</evidence>
<evidence type="ECO:0000313" key="8">
    <source>
        <dbReference type="EMBL" id="CAL0316488.1"/>
    </source>
</evidence>
<dbReference type="SUPFAM" id="SSF47384">
    <property type="entry name" value="Homodimeric domain of signal transducing histidine kinase"/>
    <property type="match status" value="1"/>
</dbReference>
<feature type="domain" description="Response regulatory" evidence="7">
    <location>
        <begin position="602"/>
        <end position="725"/>
    </location>
</feature>
<comment type="catalytic activity">
    <reaction evidence="1">
        <text>ATP + protein L-histidine = ADP + protein N-phospho-L-histidine.</text>
        <dbReference type="EC" id="2.7.13.3"/>
    </reaction>
</comment>
<evidence type="ECO:0000256" key="3">
    <source>
        <dbReference type="ARBA" id="ARBA00022553"/>
    </source>
</evidence>
<keyword evidence="9" id="KW-1185">Reference proteome</keyword>
<evidence type="ECO:0000256" key="2">
    <source>
        <dbReference type="ARBA" id="ARBA00012438"/>
    </source>
</evidence>
<dbReference type="EC" id="2.7.13.3" evidence="2"/>
<evidence type="ECO:0000256" key="5">
    <source>
        <dbReference type="SAM" id="Phobius"/>
    </source>
</evidence>
<dbReference type="Proteomes" id="UP001497480">
    <property type="component" value="Unassembled WGS sequence"/>
</dbReference>
<organism evidence="8 9">
    <name type="scientific">Lupinus luteus</name>
    <name type="common">European yellow lupine</name>
    <dbReference type="NCBI Taxonomy" id="3873"/>
    <lineage>
        <taxon>Eukaryota</taxon>
        <taxon>Viridiplantae</taxon>
        <taxon>Streptophyta</taxon>
        <taxon>Embryophyta</taxon>
        <taxon>Tracheophyta</taxon>
        <taxon>Spermatophyta</taxon>
        <taxon>Magnoliopsida</taxon>
        <taxon>eudicotyledons</taxon>
        <taxon>Gunneridae</taxon>
        <taxon>Pentapetalae</taxon>
        <taxon>rosids</taxon>
        <taxon>fabids</taxon>
        <taxon>Fabales</taxon>
        <taxon>Fabaceae</taxon>
        <taxon>Papilionoideae</taxon>
        <taxon>50 kb inversion clade</taxon>
        <taxon>genistoids sensu lato</taxon>
        <taxon>core genistoids</taxon>
        <taxon>Genisteae</taxon>
        <taxon>Lupinus</taxon>
    </lineage>
</organism>
<dbReference type="InterPro" id="IPR050956">
    <property type="entry name" value="2C_system_His_kinase"/>
</dbReference>
<evidence type="ECO:0000259" key="6">
    <source>
        <dbReference type="PROSITE" id="PS50109"/>
    </source>
</evidence>
<dbReference type="InterPro" id="IPR001789">
    <property type="entry name" value="Sig_transdc_resp-reg_receiver"/>
</dbReference>
<protein>
    <recommendedName>
        <fullName evidence="2">histidine kinase</fullName>
        <ecNumber evidence="2">2.7.13.3</ecNumber>
    </recommendedName>
</protein>
<dbReference type="CDD" id="cd17546">
    <property type="entry name" value="REC_hyHK_CKI1_RcsC-like"/>
    <property type="match status" value="1"/>
</dbReference>
<keyword evidence="5" id="KW-0812">Transmembrane</keyword>
<dbReference type="EMBL" id="CAXHTB010000012">
    <property type="protein sequence ID" value="CAL0316488.1"/>
    <property type="molecule type" value="Genomic_DNA"/>
</dbReference>
<dbReference type="SMART" id="SM00448">
    <property type="entry name" value="REC"/>
    <property type="match status" value="1"/>
</dbReference>
<dbReference type="SUPFAM" id="SSF52172">
    <property type="entry name" value="CheY-like"/>
    <property type="match status" value="1"/>
</dbReference>
<accession>A0AAV1X4K8</accession>
<dbReference type="InterPro" id="IPR036097">
    <property type="entry name" value="HisK_dim/P_sf"/>
</dbReference>
<dbReference type="SUPFAM" id="SSF55874">
    <property type="entry name" value="ATPase domain of HSP90 chaperone/DNA topoisomerase II/histidine kinase"/>
    <property type="match status" value="1"/>
</dbReference>
<feature type="transmembrane region" description="Helical" evidence="5">
    <location>
        <begin position="7"/>
        <end position="29"/>
    </location>
</feature>
<evidence type="ECO:0000256" key="4">
    <source>
        <dbReference type="PROSITE-ProRule" id="PRU00169"/>
    </source>
</evidence>
<dbReference type="Pfam" id="PF00072">
    <property type="entry name" value="Response_reg"/>
    <property type="match status" value="1"/>
</dbReference>
<dbReference type="Gene3D" id="3.40.50.2300">
    <property type="match status" value="1"/>
</dbReference>
<proteinExistence type="predicted"/>
<name>A0AAV1X4K8_LUPLU</name>
<keyword evidence="5" id="KW-1133">Transmembrane helix</keyword>
<dbReference type="PROSITE" id="PS50109">
    <property type="entry name" value="HIS_KIN"/>
    <property type="match status" value="1"/>
</dbReference>
<keyword evidence="5" id="KW-0472">Membrane</keyword>
<sequence>MALRPSSLVILQAYAALVVLFSLTVWWFVMVTEIKYVSLINENGVINIIGHQNISLYLDTKDGKVLVQGINSTGLMVSNNKIFIQSPNANGNLISNDNISVSCNGETCSSSTKIRDVVGRETIEATQQAERKNMNKSLAFASASHDVRTSLAGLTGLLNSILDTSKIEAGKMHLEEEDFDLSHLLEDVVDLYHPVGMKKGVDIVLDPCNGSLMRYSHVKGDRGKLKQVLCNLLSNAVKFTDEGHIAVRAWARKSNLQNSIMDTNNYSFIKHLTRFNVVLTACGIMRNGSRREGTEYGLGDRNNAQGLNFRSNSSGSSIYNSLSPGLRIYSYNPRPQASHVVLLIADKERQRISQRFMESLGIKVKVVNQWKNLLETLDKIKQKGDYSCNQSSSVPSDLSFRSTSHTLFPRSIGIHLTSVSRTDPMPSVFKKTDNIGTVPCFILIIIDANAGPVSELCSMVSSFRKGLLNPSKVVWLNKPLLHGNNFKILDKDLLDPNDIVLSKPFHGSRLIQILELLPEYDVAWKSSYSRSKRESAIDHRVGNTCIESSLSKHNTPFHDKPQVEINTIGTSFKCTEQIMKGSEGEKEECEGSSNKKALSGKKVLVVEDNALLRKLALATLVPLGATIEQCENGEEAVQLVKEGLSRTDIPNLPYDYILMDCEMPVMNGFEATRQIREMEKLNGIRIPIIALTAHSDNIVTEDGMDFHLVKPIKGERVLEAIRHVHEIESV</sequence>
<dbReference type="AlphaFoldDB" id="A0AAV1X4K8"/>
<feature type="modified residue" description="4-aspartylphosphate" evidence="4">
    <location>
        <position position="660"/>
    </location>
</feature>
<evidence type="ECO:0000256" key="1">
    <source>
        <dbReference type="ARBA" id="ARBA00000085"/>
    </source>
</evidence>
<comment type="caution">
    <text evidence="8">The sequence shown here is derived from an EMBL/GenBank/DDBJ whole genome shotgun (WGS) entry which is preliminary data.</text>
</comment>
<feature type="domain" description="Histidine kinase" evidence="6">
    <location>
        <begin position="154"/>
        <end position="263"/>
    </location>
</feature>
<dbReference type="InterPro" id="IPR036890">
    <property type="entry name" value="HATPase_C_sf"/>
</dbReference>
<dbReference type="InterPro" id="IPR005467">
    <property type="entry name" value="His_kinase_dom"/>
</dbReference>